<evidence type="ECO:0000256" key="4">
    <source>
        <dbReference type="ARBA" id="ARBA00022801"/>
    </source>
</evidence>
<evidence type="ECO:0000259" key="5">
    <source>
        <dbReference type="Pfam" id="PF00884"/>
    </source>
</evidence>
<keyword evidence="4" id="KW-0378">Hydrolase</keyword>
<comment type="caution">
    <text evidence="6">The sequence shown here is derived from an EMBL/GenBank/DDBJ whole genome shotgun (WGS) entry which is preliminary data.</text>
</comment>
<accession>A0ABN7NTN3</accession>
<dbReference type="Proteomes" id="UP001153148">
    <property type="component" value="Unassembled WGS sequence"/>
</dbReference>
<evidence type="ECO:0000256" key="1">
    <source>
        <dbReference type="ARBA" id="ARBA00001913"/>
    </source>
</evidence>
<evidence type="ECO:0000256" key="3">
    <source>
        <dbReference type="ARBA" id="ARBA00022723"/>
    </source>
</evidence>
<protein>
    <recommendedName>
        <fullName evidence="5">Sulfatase N-terminal domain-containing protein</fullName>
    </recommendedName>
</protein>
<dbReference type="PANTHER" id="PTHR45953:SF1">
    <property type="entry name" value="IDURONATE 2-SULFATASE"/>
    <property type="match status" value="1"/>
</dbReference>
<evidence type="ECO:0000313" key="6">
    <source>
        <dbReference type="EMBL" id="CAG2057986.1"/>
    </source>
</evidence>
<evidence type="ECO:0000256" key="2">
    <source>
        <dbReference type="ARBA" id="ARBA00008779"/>
    </source>
</evidence>
<dbReference type="InterPro" id="IPR024607">
    <property type="entry name" value="Sulfatase_CS"/>
</dbReference>
<dbReference type="InterPro" id="IPR017850">
    <property type="entry name" value="Alkaline_phosphatase_core_sf"/>
</dbReference>
<comment type="cofactor">
    <cofactor evidence="1">
        <name>Ca(2+)</name>
        <dbReference type="ChEBI" id="CHEBI:29108"/>
    </cofactor>
</comment>
<gene>
    <name evidence="6" type="ORF">TPAB3V08_LOCUS4961</name>
</gene>
<feature type="non-terminal residue" evidence="6">
    <location>
        <position position="233"/>
    </location>
</feature>
<dbReference type="SUPFAM" id="SSF53649">
    <property type="entry name" value="Alkaline phosphatase-like"/>
    <property type="match status" value="1"/>
</dbReference>
<keyword evidence="3" id="KW-0479">Metal-binding</keyword>
<keyword evidence="7" id="KW-1185">Reference proteome</keyword>
<feature type="domain" description="Sulfatase N-terminal" evidence="5">
    <location>
        <begin position="28"/>
        <end position="199"/>
    </location>
</feature>
<feature type="non-terminal residue" evidence="6">
    <location>
        <position position="1"/>
    </location>
</feature>
<organism evidence="6 7">
    <name type="scientific">Timema podura</name>
    <name type="common">Walking stick</name>
    <dbReference type="NCBI Taxonomy" id="61482"/>
    <lineage>
        <taxon>Eukaryota</taxon>
        <taxon>Metazoa</taxon>
        <taxon>Ecdysozoa</taxon>
        <taxon>Arthropoda</taxon>
        <taxon>Hexapoda</taxon>
        <taxon>Insecta</taxon>
        <taxon>Pterygota</taxon>
        <taxon>Neoptera</taxon>
        <taxon>Polyneoptera</taxon>
        <taxon>Phasmatodea</taxon>
        <taxon>Timematodea</taxon>
        <taxon>Timematoidea</taxon>
        <taxon>Timematidae</taxon>
        <taxon>Timema</taxon>
    </lineage>
</organism>
<dbReference type="Pfam" id="PF00884">
    <property type="entry name" value="Sulfatase"/>
    <property type="match status" value="1"/>
</dbReference>
<comment type="similarity">
    <text evidence="2">Belongs to the sulfatase family.</text>
</comment>
<sequence>DKKEQLLSYVRNSYECDVRGAVTKEQVQALCAPSRNSLLTSRRPDTLHLYDFYSYWRDVAGNFTTLPQYFKQHGYHTMSVGKVFHPGVSSNWSDDQPYSWSQYPYHPSTQKYKESAVCSNSDGTLGKNIVCPVDVHFQPGKTLPDLQSLHAAMKFLKERQGSHQPFLLAVGFHKPHVPLKYPRKYLSNKAGWQTKVSVRANKNRRITETIDDASYQTGLAGKSYVWKYKFSRE</sequence>
<dbReference type="PANTHER" id="PTHR45953">
    <property type="entry name" value="IDURONATE 2-SULFATASE"/>
    <property type="match status" value="1"/>
</dbReference>
<name>A0ABN7NTN3_TIMPD</name>
<proteinExistence type="inferred from homology"/>
<dbReference type="EMBL" id="CAJPIN010006413">
    <property type="protein sequence ID" value="CAG2057986.1"/>
    <property type="molecule type" value="Genomic_DNA"/>
</dbReference>
<dbReference type="PROSITE" id="PS00149">
    <property type="entry name" value="SULFATASE_2"/>
    <property type="match status" value="1"/>
</dbReference>
<dbReference type="InterPro" id="IPR000917">
    <property type="entry name" value="Sulfatase_N"/>
</dbReference>
<reference evidence="6" key="1">
    <citation type="submission" date="2021-03" db="EMBL/GenBank/DDBJ databases">
        <authorList>
            <person name="Tran Van P."/>
        </authorList>
    </citation>
    <scope>NUCLEOTIDE SEQUENCE</scope>
</reference>
<evidence type="ECO:0000313" key="7">
    <source>
        <dbReference type="Proteomes" id="UP001153148"/>
    </source>
</evidence>
<dbReference type="Gene3D" id="3.40.720.10">
    <property type="entry name" value="Alkaline Phosphatase, subunit A"/>
    <property type="match status" value="1"/>
</dbReference>